<dbReference type="AlphaFoldDB" id="A0A2G5EAT2"/>
<accession>A0A2G5EAT2</accession>
<dbReference type="Proteomes" id="UP000230069">
    <property type="component" value="Unassembled WGS sequence"/>
</dbReference>
<evidence type="ECO:0000313" key="2">
    <source>
        <dbReference type="Proteomes" id="UP000230069"/>
    </source>
</evidence>
<protein>
    <submittedName>
        <fullName evidence="1">Uncharacterized protein</fullName>
    </submittedName>
</protein>
<name>A0A2G5EAT2_AQUCA</name>
<proteinExistence type="predicted"/>
<evidence type="ECO:0000313" key="1">
    <source>
        <dbReference type="EMBL" id="PIA52869.1"/>
    </source>
</evidence>
<keyword evidence="2" id="KW-1185">Reference proteome</keyword>
<organism evidence="1 2">
    <name type="scientific">Aquilegia coerulea</name>
    <name type="common">Rocky mountain columbine</name>
    <dbReference type="NCBI Taxonomy" id="218851"/>
    <lineage>
        <taxon>Eukaryota</taxon>
        <taxon>Viridiplantae</taxon>
        <taxon>Streptophyta</taxon>
        <taxon>Embryophyta</taxon>
        <taxon>Tracheophyta</taxon>
        <taxon>Spermatophyta</taxon>
        <taxon>Magnoliopsida</taxon>
        <taxon>Ranunculales</taxon>
        <taxon>Ranunculaceae</taxon>
        <taxon>Thalictroideae</taxon>
        <taxon>Aquilegia</taxon>
    </lineage>
</organism>
<gene>
    <name evidence="1" type="ORF">AQUCO_01000621v1</name>
</gene>
<sequence length="88" mass="10537">MVQSKQLCQPRKESKLLAVLMNPILLIQMKNLKAKWLCQLKKHLSQWLPMGLPRRKLSPVTVLIQRVMTRMKKRKHLLKLPQELRKFQ</sequence>
<dbReference type="EMBL" id="KZ305027">
    <property type="protein sequence ID" value="PIA52869.1"/>
    <property type="molecule type" value="Genomic_DNA"/>
</dbReference>
<dbReference type="InParanoid" id="A0A2G5EAT2"/>
<reference evidence="1 2" key="1">
    <citation type="submission" date="2017-09" db="EMBL/GenBank/DDBJ databases">
        <title>WGS assembly of Aquilegia coerulea Goldsmith.</title>
        <authorList>
            <person name="Hodges S."/>
            <person name="Kramer E."/>
            <person name="Nordborg M."/>
            <person name="Tomkins J."/>
            <person name="Borevitz J."/>
            <person name="Derieg N."/>
            <person name="Yan J."/>
            <person name="Mihaltcheva S."/>
            <person name="Hayes R.D."/>
            <person name="Rokhsar D."/>
        </authorList>
    </citation>
    <scope>NUCLEOTIDE SEQUENCE [LARGE SCALE GENOMIC DNA]</scope>
    <source>
        <strain evidence="2">cv. Goldsmith</strain>
    </source>
</reference>